<dbReference type="InterPro" id="IPR001647">
    <property type="entry name" value="HTH_TetR"/>
</dbReference>
<dbReference type="Pfam" id="PF00440">
    <property type="entry name" value="TetR_N"/>
    <property type="match status" value="1"/>
</dbReference>
<dbReference type="Gene3D" id="1.10.357.10">
    <property type="entry name" value="Tetracycline Repressor, domain 2"/>
    <property type="match status" value="1"/>
</dbReference>
<dbReference type="InterPro" id="IPR013573">
    <property type="entry name" value="Tscrpt_reg_YcdC_C"/>
</dbReference>
<protein>
    <submittedName>
        <fullName evidence="4">TetR family transcriptional regulator</fullName>
    </submittedName>
</protein>
<proteinExistence type="predicted"/>
<dbReference type="Gene3D" id="1.10.10.60">
    <property type="entry name" value="Homeodomain-like"/>
    <property type="match status" value="1"/>
</dbReference>
<dbReference type="GO" id="GO:0045892">
    <property type="term" value="P:negative regulation of DNA-templated transcription"/>
    <property type="evidence" value="ECO:0007669"/>
    <property type="project" value="InterPro"/>
</dbReference>
<dbReference type="SUPFAM" id="SSF48498">
    <property type="entry name" value="Tetracyclin repressor-like, C-terminal domain"/>
    <property type="match status" value="1"/>
</dbReference>
<keyword evidence="5" id="KW-1185">Reference proteome</keyword>
<feature type="domain" description="HTH tetR-type" evidence="3">
    <location>
        <begin position="22"/>
        <end position="82"/>
    </location>
</feature>
<organism evidence="4 5">
    <name type="scientific">Hypericibacter terrae</name>
    <dbReference type="NCBI Taxonomy" id="2602015"/>
    <lineage>
        <taxon>Bacteria</taxon>
        <taxon>Pseudomonadati</taxon>
        <taxon>Pseudomonadota</taxon>
        <taxon>Alphaproteobacteria</taxon>
        <taxon>Rhodospirillales</taxon>
        <taxon>Dongiaceae</taxon>
        <taxon>Hypericibacter</taxon>
    </lineage>
</organism>
<dbReference type="InterPro" id="IPR036271">
    <property type="entry name" value="Tet_transcr_reg_TetR-rel_C_sf"/>
</dbReference>
<dbReference type="AlphaFoldDB" id="A0A5J6MYC4"/>
<name>A0A5J6MYC4_9PROT</name>
<feature type="DNA-binding region" description="H-T-H motif" evidence="2">
    <location>
        <begin position="45"/>
        <end position="64"/>
    </location>
</feature>
<dbReference type="PANTHER" id="PTHR30055:SF196">
    <property type="entry name" value="HTH-TYPE TRANSCRIPTIONAL REGULATOR RUTR"/>
    <property type="match status" value="1"/>
</dbReference>
<gene>
    <name evidence="4" type="ORF">FRZ44_49710</name>
</gene>
<sequence length="222" mass="25001">MELTEATAHDAQPSRRPGAKRVVNEARILAAAEEIFAEAGYAAASMAAIAERAGLPKANLHYYFGTKEQLYLRLLDTIVDGWQETMDLFTADSDPTEAFRLYIADKIEFSRRRPRASKIFANEILHGAPHFLSVLQTRIRERFHRHCAVIEGWIREGKIAPVDPHHLFFVLWASTQHYADFDIQVPALLGKESIGPEDYRAATELITRMVLATLGLETSAPR</sequence>
<evidence type="ECO:0000313" key="5">
    <source>
        <dbReference type="Proteomes" id="UP000326202"/>
    </source>
</evidence>
<dbReference type="Pfam" id="PF08362">
    <property type="entry name" value="TetR_C_3"/>
    <property type="match status" value="1"/>
</dbReference>
<dbReference type="SUPFAM" id="SSF46689">
    <property type="entry name" value="Homeodomain-like"/>
    <property type="match status" value="1"/>
</dbReference>
<dbReference type="RefSeq" id="WP_151179703.1">
    <property type="nucleotide sequence ID" value="NZ_CP042906.1"/>
</dbReference>
<accession>A0A5J6MYC4</accession>
<dbReference type="InterPro" id="IPR009057">
    <property type="entry name" value="Homeodomain-like_sf"/>
</dbReference>
<dbReference type="InterPro" id="IPR050109">
    <property type="entry name" value="HTH-type_TetR-like_transc_reg"/>
</dbReference>
<dbReference type="GO" id="GO:0003700">
    <property type="term" value="F:DNA-binding transcription factor activity"/>
    <property type="evidence" value="ECO:0007669"/>
    <property type="project" value="TreeGrafter"/>
</dbReference>
<evidence type="ECO:0000256" key="2">
    <source>
        <dbReference type="PROSITE-ProRule" id="PRU00335"/>
    </source>
</evidence>
<dbReference type="PROSITE" id="PS50977">
    <property type="entry name" value="HTH_TETR_2"/>
    <property type="match status" value="1"/>
</dbReference>
<dbReference type="KEGG" id="htq:FRZ44_49710"/>
<dbReference type="Proteomes" id="UP000326202">
    <property type="component" value="Chromosome"/>
</dbReference>
<evidence type="ECO:0000259" key="3">
    <source>
        <dbReference type="PROSITE" id="PS50977"/>
    </source>
</evidence>
<dbReference type="GO" id="GO:0000976">
    <property type="term" value="F:transcription cis-regulatory region binding"/>
    <property type="evidence" value="ECO:0007669"/>
    <property type="project" value="TreeGrafter"/>
</dbReference>
<reference evidence="4 5" key="1">
    <citation type="submission" date="2019-08" db="EMBL/GenBank/DDBJ databases">
        <title>Hyperibacter terrae gen. nov., sp. nov. and Hyperibacter viscosus sp. nov., two new members in the family Rhodospirillaceae isolated from the rhizosphere of Hypericum perforatum.</title>
        <authorList>
            <person name="Noviana Z."/>
        </authorList>
    </citation>
    <scope>NUCLEOTIDE SEQUENCE [LARGE SCALE GENOMIC DNA]</scope>
    <source>
        <strain evidence="4 5">R5913</strain>
    </source>
</reference>
<keyword evidence="1 2" id="KW-0238">DNA-binding</keyword>
<dbReference type="PANTHER" id="PTHR30055">
    <property type="entry name" value="HTH-TYPE TRANSCRIPTIONAL REGULATOR RUTR"/>
    <property type="match status" value="1"/>
</dbReference>
<evidence type="ECO:0000313" key="4">
    <source>
        <dbReference type="EMBL" id="QEX19656.1"/>
    </source>
</evidence>
<dbReference type="OrthoDB" id="2356263at2"/>
<dbReference type="EMBL" id="CP042906">
    <property type="protein sequence ID" value="QEX19656.1"/>
    <property type="molecule type" value="Genomic_DNA"/>
</dbReference>
<evidence type="ECO:0000256" key="1">
    <source>
        <dbReference type="ARBA" id="ARBA00023125"/>
    </source>
</evidence>
<dbReference type="PRINTS" id="PR00455">
    <property type="entry name" value="HTHTETR"/>
</dbReference>